<accession>A0A5A9W9L7</accession>
<dbReference type="Gene3D" id="3.40.50.1170">
    <property type="entry name" value="L-asparaginase, N-terminal domain"/>
    <property type="match status" value="1"/>
</dbReference>
<dbReference type="AlphaFoldDB" id="A0A5A9W9L7"/>
<comment type="caution">
    <text evidence="2">The sequence shown here is derived from an EMBL/GenBank/DDBJ whole genome shotgun (WGS) entry which is preliminary data.</text>
</comment>
<organism evidence="2 3">
    <name type="scientific">Nitrincola tapanii</name>
    <dbReference type="NCBI Taxonomy" id="1708751"/>
    <lineage>
        <taxon>Bacteria</taxon>
        <taxon>Pseudomonadati</taxon>
        <taxon>Pseudomonadota</taxon>
        <taxon>Gammaproteobacteria</taxon>
        <taxon>Oceanospirillales</taxon>
        <taxon>Oceanospirillaceae</taxon>
        <taxon>Nitrincola</taxon>
    </lineage>
</organism>
<dbReference type="PANTHER" id="PTHR11707:SF28">
    <property type="entry name" value="60 KDA LYSOPHOSPHOLIPASE"/>
    <property type="match status" value="1"/>
</dbReference>
<dbReference type="OrthoDB" id="9788068at2"/>
<dbReference type="PANTHER" id="PTHR11707">
    <property type="entry name" value="L-ASPARAGINASE"/>
    <property type="match status" value="1"/>
</dbReference>
<name>A0A5A9W9L7_9GAMM</name>
<feature type="domain" description="L-asparaginase N-terminal" evidence="1">
    <location>
        <begin position="5"/>
        <end position="153"/>
    </location>
</feature>
<dbReference type="PIRSF" id="PIRSF500176">
    <property type="entry name" value="L_ASNase"/>
    <property type="match status" value="1"/>
</dbReference>
<evidence type="ECO:0000313" key="3">
    <source>
        <dbReference type="Proteomes" id="UP000325302"/>
    </source>
</evidence>
<evidence type="ECO:0000313" key="2">
    <source>
        <dbReference type="EMBL" id="KAA0876171.1"/>
    </source>
</evidence>
<dbReference type="PROSITE" id="PS51732">
    <property type="entry name" value="ASN_GLN_ASE_3"/>
    <property type="match status" value="1"/>
</dbReference>
<proteinExistence type="predicted"/>
<evidence type="ECO:0000259" key="1">
    <source>
        <dbReference type="Pfam" id="PF00710"/>
    </source>
</evidence>
<keyword evidence="3" id="KW-1185">Reference proteome</keyword>
<protein>
    <submittedName>
        <fullName evidence="2">Asparaginase</fullName>
    </submittedName>
</protein>
<dbReference type="InterPro" id="IPR037152">
    <property type="entry name" value="L-asparaginase_N_sf"/>
</dbReference>
<dbReference type="GO" id="GO:0004067">
    <property type="term" value="F:asparaginase activity"/>
    <property type="evidence" value="ECO:0007669"/>
    <property type="project" value="UniProtKB-UniRule"/>
</dbReference>
<dbReference type="EMBL" id="SMRS01000001">
    <property type="protein sequence ID" value="KAA0876171.1"/>
    <property type="molecule type" value="Genomic_DNA"/>
</dbReference>
<dbReference type="InterPro" id="IPR036152">
    <property type="entry name" value="Asp/glu_Ase-like_sf"/>
</dbReference>
<gene>
    <name evidence="2" type="ORF">E1H14_00040</name>
</gene>
<sequence length="160" mass="17582">MDLEIFTTGGTFDKIYFDALSEFCIGDPAATEILETARVQLDYTITPLLRKDSLELNDADRQQIRAAVETSTARQIIITHGTDTMIQTAKCLTGIAHKTIILTGAMQPAICQKSDAAFNLGGALAAVQLCPEGVWIFMSGRLYAPDQVQKNRRAQRFEAL</sequence>
<dbReference type="Pfam" id="PF00710">
    <property type="entry name" value="Asparaginase"/>
    <property type="match status" value="1"/>
</dbReference>
<dbReference type="InterPro" id="IPR006034">
    <property type="entry name" value="Asparaginase/glutaminase-like"/>
</dbReference>
<dbReference type="Proteomes" id="UP000325302">
    <property type="component" value="Unassembled WGS sequence"/>
</dbReference>
<dbReference type="PRINTS" id="PR00139">
    <property type="entry name" value="ASNGLNASE"/>
</dbReference>
<dbReference type="SUPFAM" id="SSF53774">
    <property type="entry name" value="Glutaminase/Asparaginase"/>
    <property type="match status" value="1"/>
</dbReference>
<dbReference type="InterPro" id="IPR027474">
    <property type="entry name" value="L-asparaginase_N"/>
</dbReference>
<reference evidence="2 3" key="1">
    <citation type="submission" date="2019-03" db="EMBL/GenBank/DDBJ databases">
        <title>Nitrincola sp. nov. isolated from an Indian soda lake.</title>
        <authorList>
            <person name="Joshi A."/>
            <person name="Thite S.V."/>
            <person name="Joseph N."/>
            <person name="Dhotre D."/>
            <person name="Moorthy M."/>
            <person name="Shouche Y.S."/>
        </authorList>
    </citation>
    <scope>NUCLEOTIDE SEQUENCE [LARGE SCALE GENOMIC DNA]</scope>
    <source>
        <strain evidence="2 3">MEB193</strain>
    </source>
</reference>
<dbReference type="RefSeq" id="WP_149389425.1">
    <property type="nucleotide sequence ID" value="NZ_SMRS01000001.1"/>
</dbReference>
<dbReference type="PIRSF" id="PIRSF001220">
    <property type="entry name" value="L-ASNase_gatD"/>
    <property type="match status" value="1"/>
</dbReference>